<dbReference type="AlphaFoldDB" id="A0A1T2KXK0"/>
<dbReference type="OrthoDB" id="5801364at2"/>
<name>A0A1T2KXK0_9GAMM</name>
<evidence type="ECO:0000313" key="3">
    <source>
        <dbReference type="Proteomes" id="UP000190896"/>
    </source>
</evidence>
<evidence type="ECO:0000259" key="1">
    <source>
        <dbReference type="Pfam" id="PF13468"/>
    </source>
</evidence>
<proteinExistence type="predicted"/>
<dbReference type="RefSeq" id="WP_078485811.1">
    <property type="nucleotide sequence ID" value="NZ_MPRJ01000007.1"/>
</dbReference>
<dbReference type="EMBL" id="MPRJ01000007">
    <property type="protein sequence ID" value="OOZ37563.1"/>
    <property type="molecule type" value="Genomic_DNA"/>
</dbReference>
<evidence type="ECO:0000313" key="2">
    <source>
        <dbReference type="EMBL" id="OOZ37563.1"/>
    </source>
</evidence>
<protein>
    <recommendedName>
        <fullName evidence="1">Glyoxalase-like domain-containing protein</fullName>
    </recommendedName>
</protein>
<dbReference type="Pfam" id="PF13468">
    <property type="entry name" value="Glyoxalase_3"/>
    <property type="match status" value="1"/>
</dbReference>
<organism evidence="2 3">
    <name type="scientific">Solemya velesiana gill symbiont</name>
    <dbReference type="NCBI Taxonomy" id="1918948"/>
    <lineage>
        <taxon>Bacteria</taxon>
        <taxon>Pseudomonadati</taxon>
        <taxon>Pseudomonadota</taxon>
        <taxon>Gammaproteobacteria</taxon>
        <taxon>sulfur-oxidizing symbionts</taxon>
    </lineage>
</organism>
<dbReference type="Gene3D" id="3.10.180.10">
    <property type="entry name" value="2,3-Dihydroxybiphenyl 1,2-Dioxygenase, domain 1"/>
    <property type="match status" value="1"/>
</dbReference>
<keyword evidence="3" id="KW-1185">Reference proteome</keyword>
<feature type="domain" description="Glyoxalase-like" evidence="1">
    <location>
        <begin position="6"/>
        <end position="178"/>
    </location>
</feature>
<dbReference type="Proteomes" id="UP000190896">
    <property type="component" value="Unassembled WGS sequence"/>
</dbReference>
<dbReference type="InterPro" id="IPR025870">
    <property type="entry name" value="Glyoxalase-like_dom"/>
</dbReference>
<reference evidence="2 3" key="1">
    <citation type="submission" date="2016-11" db="EMBL/GenBank/DDBJ databases">
        <title>Mixed transmission modes and dynamic genome evolution in an obligate animal-bacterial symbiosis.</title>
        <authorList>
            <person name="Russell S.L."/>
            <person name="Corbett-Detig R.B."/>
            <person name="Cavanaugh C.M."/>
        </authorList>
    </citation>
    <scope>NUCLEOTIDE SEQUENCE [LARGE SCALE GENOMIC DNA]</scope>
    <source>
        <strain evidence="2">Se-Cadez</strain>
    </source>
</reference>
<dbReference type="InterPro" id="IPR029068">
    <property type="entry name" value="Glyas_Bleomycin-R_OHBP_Dase"/>
</dbReference>
<accession>A0A1T2KXK0</accession>
<sequence length="213" mass="23096">MPRSHIDHLAVTCPTLEIGASYLLESLGVNPQVGGEHEKMGTHNLLLRLGSSTYLEVIAKNPNAPPPNPARWFSPDRLNKDAVPFLATWVVRTDDIQLSTESCSETLGSVEPMSRGDLDWLITVPNDGELIMGGVVPALIQWQSTVHPAERMENHGLSLLELKLHHPDPNRVSAMLESIGFEGPVSVVDSTGQPYLQAVIETPSGVETLGANQ</sequence>
<gene>
    <name evidence="2" type="ORF">BOW51_01755</name>
</gene>
<comment type="caution">
    <text evidence="2">The sequence shown here is derived from an EMBL/GenBank/DDBJ whole genome shotgun (WGS) entry which is preliminary data.</text>
</comment>